<evidence type="ECO:0000313" key="6">
    <source>
        <dbReference type="EMBL" id="NEZ47247.1"/>
    </source>
</evidence>
<evidence type="ECO:0000256" key="4">
    <source>
        <dbReference type="ARBA" id="ARBA00022840"/>
    </source>
</evidence>
<keyword evidence="7" id="KW-1185">Reference proteome</keyword>
<dbReference type="Proteomes" id="UP000473885">
    <property type="component" value="Unassembled WGS sequence"/>
</dbReference>
<proteinExistence type="inferred from homology"/>
<dbReference type="InterPro" id="IPR003593">
    <property type="entry name" value="AAA+_ATPase"/>
</dbReference>
<dbReference type="Gene3D" id="3.40.50.300">
    <property type="entry name" value="P-loop containing nucleotide triphosphate hydrolases"/>
    <property type="match status" value="1"/>
</dbReference>
<feature type="domain" description="ABC transporter" evidence="5">
    <location>
        <begin position="6"/>
        <end position="229"/>
    </location>
</feature>
<dbReference type="GO" id="GO:0016887">
    <property type="term" value="F:ATP hydrolysis activity"/>
    <property type="evidence" value="ECO:0007669"/>
    <property type="project" value="InterPro"/>
</dbReference>
<dbReference type="InterPro" id="IPR003439">
    <property type="entry name" value="ABC_transporter-like_ATP-bd"/>
</dbReference>
<dbReference type="InterPro" id="IPR022501">
    <property type="entry name" value="ABC_Gallidermin_ATP-bd"/>
</dbReference>
<dbReference type="SUPFAM" id="SSF52540">
    <property type="entry name" value="P-loop containing nucleoside triphosphate hydrolases"/>
    <property type="match status" value="1"/>
</dbReference>
<evidence type="ECO:0000256" key="1">
    <source>
        <dbReference type="ARBA" id="ARBA00005417"/>
    </source>
</evidence>
<comment type="similarity">
    <text evidence="1">Belongs to the ABC transporter superfamily.</text>
</comment>
<dbReference type="NCBIfam" id="TIGR03740">
    <property type="entry name" value="galliderm_ABC"/>
    <property type="match status" value="1"/>
</dbReference>
<dbReference type="PROSITE" id="PS50893">
    <property type="entry name" value="ABC_TRANSPORTER_2"/>
    <property type="match status" value="1"/>
</dbReference>
<dbReference type="InterPro" id="IPR027417">
    <property type="entry name" value="P-loop_NTPase"/>
</dbReference>
<keyword evidence="4 6" id="KW-0067">ATP-binding</keyword>
<organism evidence="6 7">
    <name type="scientific">Clostridium niameyense</name>
    <dbReference type="NCBI Taxonomy" id="1622073"/>
    <lineage>
        <taxon>Bacteria</taxon>
        <taxon>Bacillati</taxon>
        <taxon>Bacillota</taxon>
        <taxon>Clostridia</taxon>
        <taxon>Eubacteriales</taxon>
        <taxon>Clostridiaceae</taxon>
        <taxon>Clostridium</taxon>
    </lineage>
</organism>
<dbReference type="Pfam" id="PF00005">
    <property type="entry name" value="ABC_tran"/>
    <property type="match status" value="1"/>
</dbReference>
<gene>
    <name evidence="6" type="ORF">FDF74_08525</name>
</gene>
<accession>A0A6M0RBS8</accession>
<dbReference type="SMART" id="SM00382">
    <property type="entry name" value="AAA"/>
    <property type="match status" value="1"/>
</dbReference>
<comment type="caution">
    <text evidence="6">The sequence shown here is derived from an EMBL/GenBank/DDBJ whole genome shotgun (WGS) entry which is preliminary data.</text>
</comment>
<evidence type="ECO:0000256" key="3">
    <source>
        <dbReference type="ARBA" id="ARBA00022741"/>
    </source>
</evidence>
<sequence>MEKLILETKDLIKNFNGVNAVNKVNLKIKQNSVYGLLGPNGAGKSTTLKMITGLLRKTSGEILFNGHSWSRKDLNEIGALIENPALYENLTARENLKVYATYLGLKEDRIDEVLKIVNLVNTGNKKVSQFSMGMKQRLGIAIALINSPKLLILDEPTNGLDPIGVRELRDLIKRFPKEGITVIVSSHILSEIELICDHVGIINNGVLGYEGEINPEENLEKLFMKIVEETRGL</sequence>
<dbReference type="GO" id="GO:0005524">
    <property type="term" value="F:ATP binding"/>
    <property type="evidence" value="ECO:0007669"/>
    <property type="project" value="UniProtKB-KW"/>
</dbReference>
<dbReference type="AlphaFoldDB" id="A0A6M0RBS8"/>
<name>A0A6M0RBS8_9CLOT</name>
<keyword evidence="3" id="KW-0547">Nucleotide-binding</keyword>
<dbReference type="CDD" id="cd03268">
    <property type="entry name" value="ABC_BcrA_bacitracin_resist"/>
    <property type="match status" value="1"/>
</dbReference>
<dbReference type="RefSeq" id="WP_163249325.1">
    <property type="nucleotide sequence ID" value="NZ_SXDP01000006.1"/>
</dbReference>
<evidence type="ECO:0000259" key="5">
    <source>
        <dbReference type="PROSITE" id="PS50893"/>
    </source>
</evidence>
<protein>
    <submittedName>
        <fullName evidence="6">Lantibiotic protection ABC transporter ATP-binding protein</fullName>
    </submittedName>
</protein>
<dbReference type="PANTHER" id="PTHR43335:SF4">
    <property type="entry name" value="ABC TRANSPORTER, ATP-BINDING PROTEIN"/>
    <property type="match status" value="1"/>
</dbReference>
<dbReference type="EMBL" id="SXDP01000006">
    <property type="protein sequence ID" value="NEZ47247.1"/>
    <property type="molecule type" value="Genomic_DNA"/>
</dbReference>
<dbReference type="PANTHER" id="PTHR43335">
    <property type="entry name" value="ABC TRANSPORTER, ATP-BINDING PROTEIN"/>
    <property type="match status" value="1"/>
</dbReference>
<evidence type="ECO:0000256" key="2">
    <source>
        <dbReference type="ARBA" id="ARBA00022448"/>
    </source>
</evidence>
<evidence type="ECO:0000313" key="7">
    <source>
        <dbReference type="Proteomes" id="UP000473885"/>
    </source>
</evidence>
<reference evidence="6 7" key="1">
    <citation type="submission" date="2019-04" db="EMBL/GenBank/DDBJ databases">
        <title>Genome sequencing of Clostridium botulinum Groups I-IV and Clostridium butyricum.</title>
        <authorList>
            <person name="Brunt J."/>
            <person name="Van Vliet A.H.M."/>
            <person name="Stringer S.C."/>
            <person name="Carter A.T."/>
            <person name="Peck M.W."/>
        </authorList>
    </citation>
    <scope>NUCLEOTIDE SEQUENCE [LARGE SCALE GENOMIC DNA]</scope>
    <source>
        <strain evidence="6 7">IFR 18/094</strain>
    </source>
</reference>
<keyword evidence="2" id="KW-0813">Transport</keyword>